<feature type="transmembrane region" description="Helical" evidence="6">
    <location>
        <begin position="101"/>
        <end position="119"/>
    </location>
</feature>
<dbReference type="Proteomes" id="UP000521676">
    <property type="component" value="Unassembled WGS sequence"/>
</dbReference>
<dbReference type="Pfam" id="PF00482">
    <property type="entry name" value="T2SSF"/>
    <property type="match status" value="1"/>
</dbReference>
<keyword evidence="3 6" id="KW-0812">Transmembrane</keyword>
<feature type="transmembrane region" description="Helical" evidence="6">
    <location>
        <begin position="276"/>
        <end position="297"/>
    </location>
</feature>
<keyword evidence="2" id="KW-1003">Cell membrane</keyword>
<accession>A0A8T7M7V2</accession>
<evidence type="ECO:0000313" key="10">
    <source>
        <dbReference type="Proteomes" id="UP000521676"/>
    </source>
</evidence>
<evidence type="ECO:0000259" key="7">
    <source>
        <dbReference type="Pfam" id="PF00482"/>
    </source>
</evidence>
<evidence type="ECO:0000313" key="11">
    <source>
        <dbReference type="Proteomes" id="UP001431572"/>
    </source>
</evidence>
<reference evidence="9" key="2">
    <citation type="journal article" date="2024" name="Nature">
        <title>Anoxygenic phototroph of the Chloroflexota uses a type I reaction centre.</title>
        <authorList>
            <person name="Tsuji J.M."/>
            <person name="Shaw N.A."/>
            <person name="Nagashima S."/>
            <person name="Venkiteswaran J.J."/>
            <person name="Schiff S.L."/>
            <person name="Watanabe T."/>
            <person name="Fukui M."/>
            <person name="Hanada S."/>
            <person name="Tank M."/>
            <person name="Neufeld J.D."/>
        </authorList>
    </citation>
    <scope>NUCLEOTIDE SEQUENCE</scope>
    <source>
        <strain evidence="9">L227-S17</strain>
    </source>
</reference>
<feature type="transmembrane region" description="Helical" evidence="6">
    <location>
        <begin position="303"/>
        <end position="323"/>
    </location>
</feature>
<evidence type="ECO:0000313" key="8">
    <source>
        <dbReference type="EMBL" id="NWJ48083.1"/>
    </source>
</evidence>
<dbReference type="Gene3D" id="1.20.81.30">
    <property type="entry name" value="Type II secretion system (T2SS), domain F"/>
    <property type="match status" value="1"/>
</dbReference>
<feature type="domain" description="Type II secretion system protein GspF" evidence="7">
    <location>
        <begin position="165"/>
        <end position="290"/>
    </location>
</feature>
<keyword evidence="5 6" id="KW-0472">Membrane</keyword>
<name>A0A8T7M7V2_9CHLR</name>
<protein>
    <submittedName>
        <fullName evidence="8">Type II secretion system F family protein</fullName>
    </submittedName>
</protein>
<proteinExistence type="predicted"/>
<feature type="transmembrane region" description="Helical" evidence="6">
    <location>
        <begin position="125"/>
        <end position="146"/>
    </location>
</feature>
<evidence type="ECO:0000256" key="5">
    <source>
        <dbReference type="ARBA" id="ARBA00023136"/>
    </source>
</evidence>
<dbReference type="Proteomes" id="UP001431572">
    <property type="component" value="Chromosome 2"/>
</dbReference>
<dbReference type="InterPro" id="IPR042094">
    <property type="entry name" value="T2SS_GspF_sf"/>
</dbReference>
<keyword evidence="11" id="KW-1185">Reference proteome</keyword>
<evidence type="ECO:0000256" key="4">
    <source>
        <dbReference type="ARBA" id="ARBA00022989"/>
    </source>
</evidence>
<evidence type="ECO:0000313" key="9">
    <source>
        <dbReference type="EMBL" id="WJW68024.1"/>
    </source>
</evidence>
<evidence type="ECO:0000256" key="6">
    <source>
        <dbReference type="SAM" id="Phobius"/>
    </source>
</evidence>
<dbReference type="EMBL" id="CP128400">
    <property type="protein sequence ID" value="WJW68024.1"/>
    <property type="molecule type" value="Genomic_DNA"/>
</dbReference>
<reference evidence="8 10" key="1">
    <citation type="submission" date="2020-06" db="EMBL/GenBank/DDBJ databases">
        <title>Anoxygenic phototrophic Chloroflexota member uses a Type I reaction center.</title>
        <authorList>
            <person name="Tsuji J.M."/>
            <person name="Shaw N.A."/>
            <person name="Nagashima S."/>
            <person name="Venkiteswaran J."/>
            <person name="Schiff S.L."/>
            <person name="Hanada S."/>
            <person name="Tank M."/>
            <person name="Neufeld J.D."/>
        </authorList>
    </citation>
    <scope>NUCLEOTIDE SEQUENCE [LARGE SCALE GENOMIC DNA]</scope>
    <source>
        <strain evidence="8">L227-S17</strain>
    </source>
</reference>
<dbReference type="RefSeq" id="WP_341469928.1">
    <property type="nucleotide sequence ID" value="NZ_CP128400.1"/>
</dbReference>
<sequence>MNQTTILVIVLVVVVVAIVLIFMAFRLRGSKNNDLKERLDSFTNTDIAQTVKDEGQLEGGASATRALVAERIDKVLKGRNFADNIARNLARADLKITVGEFLLFKVAGTGAGVLLGWYLGRGFGVFALIVGLAVGILGLYVPDMYVKRRAKKRMKTFNNQLGDTITLMANSLRSGYSLLQSMDLIAREAPAPMSDEYKRVTREVGLGLSSREALANMLRRVPSDDLDLLITAINIQSEVGGNLSQILDNIGHTIRERVRIKGEITVLTAQQQYSGYILSGLPLALTAVLMLINSDYITRMFKWPWLCMPICGIIMIIAGFFAIKKITDIEV</sequence>
<evidence type="ECO:0000256" key="2">
    <source>
        <dbReference type="ARBA" id="ARBA00022475"/>
    </source>
</evidence>
<feature type="transmembrane region" description="Helical" evidence="6">
    <location>
        <begin position="6"/>
        <end position="25"/>
    </location>
</feature>
<dbReference type="AlphaFoldDB" id="A0A8T7M7V2"/>
<dbReference type="GO" id="GO:0005886">
    <property type="term" value="C:plasma membrane"/>
    <property type="evidence" value="ECO:0007669"/>
    <property type="project" value="UniProtKB-SubCell"/>
</dbReference>
<keyword evidence="4 6" id="KW-1133">Transmembrane helix</keyword>
<evidence type="ECO:0000256" key="1">
    <source>
        <dbReference type="ARBA" id="ARBA00004651"/>
    </source>
</evidence>
<dbReference type="PANTHER" id="PTHR35007:SF1">
    <property type="entry name" value="PILUS ASSEMBLY PROTEIN"/>
    <property type="match status" value="1"/>
</dbReference>
<organism evidence="8 10">
    <name type="scientific">Candidatus Chlorohelix allophototropha</name>
    <dbReference type="NCBI Taxonomy" id="3003348"/>
    <lineage>
        <taxon>Bacteria</taxon>
        <taxon>Bacillati</taxon>
        <taxon>Chloroflexota</taxon>
        <taxon>Chloroflexia</taxon>
        <taxon>Candidatus Chloroheliales</taxon>
        <taxon>Candidatus Chloroheliaceae</taxon>
        <taxon>Candidatus Chlorohelix</taxon>
    </lineage>
</organism>
<evidence type="ECO:0000256" key="3">
    <source>
        <dbReference type="ARBA" id="ARBA00022692"/>
    </source>
</evidence>
<gene>
    <name evidence="8" type="ORF">HXX08_19685</name>
    <name evidence="9" type="ORF">OZ401_003619</name>
</gene>
<dbReference type="InterPro" id="IPR018076">
    <property type="entry name" value="T2SS_GspF_dom"/>
</dbReference>
<comment type="subcellular location">
    <subcellularLocation>
        <location evidence="1">Cell membrane</location>
        <topology evidence="1">Multi-pass membrane protein</topology>
    </subcellularLocation>
</comment>
<dbReference type="EMBL" id="JACATZ010000003">
    <property type="protein sequence ID" value="NWJ48083.1"/>
    <property type="molecule type" value="Genomic_DNA"/>
</dbReference>
<dbReference type="PANTHER" id="PTHR35007">
    <property type="entry name" value="INTEGRAL MEMBRANE PROTEIN-RELATED"/>
    <property type="match status" value="1"/>
</dbReference>